<dbReference type="GO" id="GO:0071013">
    <property type="term" value="C:catalytic step 2 spliceosome"/>
    <property type="evidence" value="ECO:0007669"/>
    <property type="project" value="TreeGrafter"/>
</dbReference>
<dbReference type="Gene3D" id="2.30.30.100">
    <property type="match status" value="1"/>
</dbReference>
<dbReference type="GO" id="GO:0071004">
    <property type="term" value="C:U2-type prespliceosome"/>
    <property type="evidence" value="ECO:0007669"/>
    <property type="project" value="TreeGrafter"/>
</dbReference>
<evidence type="ECO:0000256" key="9">
    <source>
        <dbReference type="ARBA" id="ARBA00023274"/>
    </source>
</evidence>
<dbReference type="OrthoDB" id="2020720at2759"/>
<evidence type="ECO:0000256" key="1">
    <source>
        <dbReference type="ARBA" id="ARBA00004123"/>
    </source>
</evidence>
<dbReference type="GO" id="GO:0005737">
    <property type="term" value="C:cytoplasm"/>
    <property type="evidence" value="ECO:0007669"/>
    <property type="project" value="UniProtKB-SubCell"/>
</dbReference>
<keyword evidence="8" id="KW-0539">Nucleus</keyword>
<dbReference type="GO" id="GO:0003723">
    <property type="term" value="F:RNA binding"/>
    <property type="evidence" value="ECO:0007669"/>
    <property type="project" value="UniProtKB-KW"/>
</dbReference>
<feature type="region of interest" description="Disordered" evidence="11">
    <location>
        <begin position="204"/>
        <end position="255"/>
    </location>
</feature>
<evidence type="ECO:0000259" key="12">
    <source>
        <dbReference type="PROSITE" id="PS52002"/>
    </source>
</evidence>
<dbReference type="GO" id="GO:0005686">
    <property type="term" value="C:U2 snRNP"/>
    <property type="evidence" value="ECO:0007669"/>
    <property type="project" value="TreeGrafter"/>
</dbReference>
<comment type="similarity">
    <text evidence="3">Belongs to the snRNP SmB/SmN family.</text>
</comment>
<sequence>MVSKRTKMILLLNFRLRIILQDTRVMTGHMLAFDKHMNLVLSDCEEFRRIKPKTSSSGTVAQEREQKRTLGLIILRGETIVSMSVDAPPHPALEGQQARLPQAYTGTAMAVPAGCGLTGPVRGVGGPDPTMMLPHGPAAVAPPLPFGRGMPLGTIPSPGFILPPGVPPAGFRPMGMDLPRPGPPPPSVVPQPGVTPPFSFPPIGQPGLPSLGFRGQPSAPPTGVSAPGAPPAGFRPGIPPFALPQGFRPGPPLAG</sequence>
<evidence type="ECO:0000256" key="4">
    <source>
        <dbReference type="ARBA" id="ARBA00022490"/>
    </source>
</evidence>
<reference evidence="13 14" key="1">
    <citation type="submission" date="2016-05" db="EMBL/GenBank/DDBJ databases">
        <title>Genome sequencing reveals origins of a unique bacterial endosymbiosis in the earliest lineages of terrestrial Fungi.</title>
        <authorList>
            <consortium name="DOE Joint Genome Institute"/>
            <person name="Uehling J."/>
            <person name="Gryganskyi A."/>
            <person name="Hameed K."/>
            <person name="Tschaplinski T."/>
            <person name="Misztal P."/>
            <person name="Wu S."/>
            <person name="Desiro A."/>
            <person name="Vande Pol N."/>
            <person name="Du Z.-Y."/>
            <person name="Zienkiewicz A."/>
            <person name="Zienkiewicz K."/>
            <person name="Morin E."/>
            <person name="Tisserant E."/>
            <person name="Splivallo R."/>
            <person name="Hainaut M."/>
            <person name="Henrissat B."/>
            <person name="Ohm R."/>
            <person name="Kuo A."/>
            <person name="Yan J."/>
            <person name="Lipzen A."/>
            <person name="Nolan M."/>
            <person name="Labutti K."/>
            <person name="Barry K."/>
            <person name="Goldstein A."/>
            <person name="Labbe J."/>
            <person name="Schadt C."/>
            <person name="Tuskan G."/>
            <person name="Grigoriev I."/>
            <person name="Martin F."/>
            <person name="Vilgalys R."/>
            <person name="Bonito G."/>
        </authorList>
    </citation>
    <scope>NUCLEOTIDE SEQUENCE [LARGE SCALE GENOMIC DNA]</scope>
    <source>
        <strain evidence="13 14">AG-77</strain>
    </source>
</reference>
<evidence type="ECO:0000256" key="8">
    <source>
        <dbReference type="ARBA" id="ARBA00023242"/>
    </source>
</evidence>
<evidence type="ECO:0000256" key="6">
    <source>
        <dbReference type="ARBA" id="ARBA00022884"/>
    </source>
</evidence>
<accession>A0A197JPA1</accession>
<dbReference type="GO" id="GO:0000398">
    <property type="term" value="P:mRNA splicing, via spliceosome"/>
    <property type="evidence" value="ECO:0007669"/>
    <property type="project" value="TreeGrafter"/>
</dbReference>
<protein>
    <recommendedName>
        <fullName evidence="10">Sm protein B</fullName>
    </recommendedName>
</protein>
<proteinExistence type="inferred from homology"/>
<evidence type="ECO:0000313" key="13">
    <source>
        <dbReference type="EMBL" id="OAQ27077.1"/>
    </source>
</evidence>
<keyword evidence="7" id="KW-0508">mRNA splicing</keyword>
<dbReference type="InterPro" id="IPR001163">
    <property type="entry name" value="Sm_dom_euk/arc"/>
</dbReference>
<dbReference type="PANTHER" id="PTHR10701:SF0">
    <property type="entry name" value="SMALL NUCLEAR RIBONUCLEOPROTEIN-ASSOCIATED PROTEIN B"/>
    <property type="match status" value="1"/>
</dbReference>
<evidence type="ECO:0000256" key="7">
    <source>
        <dbReference type="ARBA" id="ARBA00023187"/>
    </source>
</evidence>
<dbReference type="InterPro" id="IPR010920">
    <property type="entry name" value="LSM_dom_sf"/>
</dbReference>
<evidence type="ECO:0000256" key="3">
    <source>
        <dbReference type="ARBA" id="ARBA00009123"/>
    </source>
</evidence>
<name>A0A197JPA1_9FUNG</name>
<evidence type="ECO:0000256" key="10">
    <source>
        <dbReference type="ARBA" id="ARBA00041355"/>
    </source>
</evidence>
<dbReference type="PROSITE" id="PS52002">
    <property type="entry name" value="SM"/>
    <property type="match status" value="1"/>
</dbReference>
<organism evidence="13 14">
    <name type="scientific">Linnemannia elongata AG-77</name>
    <dbReference type="NCBI Taxonomy" id="1314771"/>
    <lineage>
        <taxon>Eukaryota</taxon>
        <taxon>Fungi</taxon>
        <taxon>Fungi incertae sedis</taxon>
        <taxon>Mucoromycota</taxon>
        <taxon>Mortierellomycotina</taxon>
        <taxon>Mortierellomycetes</taxon>
        <taxon>Mortierellales</taxon>
        <taxon>Mortierellaceae</taxon>
        <taxon>Linnemannia</taxon>
    </lineage>
</organism>
<dbReference type="GO" id="GO:0046540">
    <property type="term" value="C:U4/U6 x U5 tri-snRNP complex"/>
    <property type="evidence" value="ECO:0007669"/>
    <property type="project" value="TreeGrafter"/>
</dbReference>
<dbReference type="STRING" id="1314771.A0A197JPA1"/>
<dbReference type="GO" id="GO:0005682">
    <property type="term" value="C:U5 snRNP"/>
    <property type="evidence" value="ECO:0007669"/>
    <property type="project" value="TreeGrafter"/>
</dbReference>
<feature type="domain" description="Sm" evidence="12">
    <location>
        <begin position="3"/>
        <end position="89"/>
    </location>
</feature>
<evidence type="ECO:0000256" key="2">
    <source>
        <dbReference type="ARBA" id="ARBA00004496"/>
    </source>
</evidence>
<keyword evidence="14" id="KW-1185">Reference proteome</keyword>
<dbReference type="Proteomes" id="UP000078512">
    <property type="component" value="Unassembled WGS sequence"/>
</dbReference>
<dbReference type="GO" id="GO:0005687">
    <property type="term" value="C:U4 snRNP"/>
    <property type="evidence" value="ECO:0007669"/>
    <property type="project" value="TreeGrafter"/>
</dbReference>
<keyword evidence="6" id="KW-0694">RNA-binding</keyword>
<dbReference type="GO" id="GO:0005685">
    <property type="term" value="C:U1 snRNP"/>
    <property type="evidence" value="ECO:0007669"/>
    <property type="project" value="TreeGrafter"/>
</dbReference>
<dbReference type="AlphaFoldDB" id="A0A197JPA1"/>
<dbReference type="CDD" id="cd01717">
    <property type="entry name" value="Sm_B"/>
    <property type="match status" value="1"/>
</dbReference>
<evidence type="ECO:0000256" key="5">
    <source>
        <dbReference type="ARBA" id="ARBA00022664"/>
    </source>
</evidence>
<dbReference type="Pfam" id="PF01423">
    <property type="entry name" value="LSM"/>
    <property type="match status" value="1"/>
</dbReference>
<keyword evidence="9" id="KW-0687">Ribonucleoprotein</keyword>
<dbReference type="SMART" id="SM00651">
    <property type="entry name" value="Sm"/>
    <property type="match status" value="1"/>
</dbReference>
<evidence type="ECO:0000256" key="11">
    <source>
        <dbReference type="SAM" id="MobiDB-lite"/>
    </source>
</evidence>
<dbReference type="SUPFAM" id="SSF50182">
    <property type="entry name" value="Sm-like ribonucleoproteins"/>
    <property type="match status" value="1"/>
</dbReference>
<dbReference type="InterPro" id="IPR050914">
    <property type="entry name" value="snRNP_SmB/NAA38-like"/>
</dbReference>
<dbReference type="PANTHER" id="PTHR10701">
    <property type="entry name" value="SMALL NUCLEAR RIBONUCLEOPROTEIN-ASSOCIATED PROTEIN B AND N"/>
    <property type="match status" value="1"/>
</dbReference>
<evidence type="ECO:0000313" key="14">
    <source>
        <dbReference type="Proteomes" id="UP000078512"/>
    </source>
</evidence>
<dbReference type="GO" id="GO:0070990">
    <property type="term" value="F:snRNP binding"/>
    <property type="evidence" value="ECO:0007669"/>
    <property type="project" value="TreeGrafter"/>
</dbReference>
<gene>
    <name evidence="13" type="ORF">K457DRAFT_1777374</name>
</gene>
<dbReference type="InterPro" id="IPR047575">
    <property type="entry name" value="Sm"/>
</dbReference>
<keyword evidence="4" id="KW-0963">Cytoplasm</keyword>
<comment type="subcellular location">
    <subcellularLocation>
        <location evidence="2">Cytoplasm</location>
    </subcellularLocation>
    <subcellularLocation>
        <location evidence="1">Nucleus</location>
    </subcellularLocation>
</comment>
<dbReference type="EMBL" id="KV442060">
    <property type="protein sequence ID" value="OAQ27077.1"/>
    <property type="molecule type" value="Genomic_DNA"/>
</dbReference>
<keyword evidence="5" id="KW-0507">mRNA processing</keyword>